<organism evidence="4 5">
    <name type="scientific">Solanum tuberosum</name>
    <name type="common">Potato</name>
    <dbReference type="NCBI Taxonomy" id="4113"/>
    <lineage>
        <taxon>Eukaryota</taxon>
        <taxon>Viridiplantae</taxon>
        <taxon>Streptophyta</taxon>
        <taxon>Embryophyta</taxon>
        <taxon>Tracheophyta</taxon>
        <taxon>Spermatophyta</taxon>
        <taxon>Magnoliopsida</taxon>
        <taxon>eudicotyledons</taxon>
        <taxon>Gunneridae</taxon>
        <taxon>Pentapetalae</taxon>
        <taxon>asterids</taxon>
        <taxon>lamiids</taxon>
        <taxon>Solanales</taxon>
        <taxon>Solanaceae</taxon>
        <taxon>Solanoideae</taxon>
        <taxon>Solaneae</taxon>
        <taxon>Solanum</taxon>
    </lineage>
</organism>
<dbReference type="Proteomes" id="UP000826656">
    <property type="component" value="Unassembled WGS sequence"/>
</dbReference>
<dbReference type="EMBL" id="JAIVGD010000001">
    <property type="protein sequence ID" value="KAH0780452.1"/>
    <property type="molecule type" value="Genomic_DNA"/>
</dbReference>
<keyword evidence="2" id="KW-0560">Oxidoreductase</keyword>
<dbReference type="InterPro" id="IPR002347">
    <property type="entry name" value="SDR_fam"/>
</dbReference>
<evidence type="ECO:0000313" key="5">
    <source>
        <dbReference type="Proteomes" id="UP000826656"/>
    </source>
</evidence>
<comment type="similarity">
    <text evidence="1 3">Belongs to the short-chain dehydrogenases/reductases (SDR) family.</text>
</comment>
<dbReference type="InterPro" id="IPR020904">
    <property type="entry name" value="Sc_DH/Rdtase_CS"/>
</dbReference>
<dbReference type="Gene3D" id="3.40.50.720">
    <property type="entry name" value="NAD(P)-binding Rossmann-like Domain"/>
    <property type="match status" value="2"/>
</dbReference>
<evidence type="ECO:0000256" key="1">
    <source>
        <dbReference type="ARBA" id="ARBA00006484"/>
    </source>
</evidence>
<dbReference type="PANTHER" id="PTHR43180">
    <property type="entry name" value="3-OXOACYL-(ACYL-CARRIER-PROTEIN) REDUCTASE (AFU_ORTHOLOGUE AFUA_6G11210)"/>
    <property type="match status" value="1"/>
</dbReference>
<dbReference type="NCBIfam" id="NF005559">
    <property type="entry name" value="PRK07231.1"/>
    <property type="match status" value="1"/>
</dbReference>
<dbReference type="InterPro" id="IPR036291">
    <property type="entry name" value="NAD(P)-bd_dom_sf"/>
</dbReference>
<dbReference type="PROSITE" id="PS00061">
    <property type="entry name" value="ADH_SHORT"/>
    <property type="match status" value="1"/>
</dbReference>
<dbReference type="SUPFAM" id="SSF51735">
    <property type="entry name" value="NAD(P)-binding Rossmann-fold domains"/>
    <property type="match status" value="2"/>
</dbReference>
<dbReference type="PRINTS" id="PR00081">
    <property type="entry name" value="GDHRDH"/>
</dbReference>
<comment type="caution">
    <text evidence="4">The sequence shown here is derived from an EMBL/GenBank/DDBJ whole genome shotgun (WGS) entry which is preliminary data.</text>
</comment>
<dbReference type="Pfam" id="PF00106">
    <property type="entry name" value="adh_short"/>
    <property type="match status" value="1"/>
</dbReference>
<sequence>MDKSSCVFAPNRRLEGKVAIITGGASGIGATAVQAFIENGAKVVIADIQDPEGEEISTNLGENVHYIHCDVSKEDDMKNLIDVTISKFGHLDIMYNNAGIYDTTIKTIMDTEIDDLERKIAVNLIGSFLGAKYAAKTMVPRRKGCILFTTSCCTQVAGIASHTYVASKYGIVGMCKNLAVELGLHVAQYSKKNSMASIAKRLEGKIAIVTGGASGIGEATTRLFIKHGAKVVIADIQDDLGHSIIKEIGENEAISYVHCDVKVEKDVENVVDMTVSKYGKLDIMFSNAGISEELGSTISKIDYEIFKNIFDVNVFGALMCAKHASRVMIPSKKGSIIFTLSMASVTCTGASHTYLASKHAVVGLAKNLGVELGQHGIRVNCVSPFCVPTPMLKNGLGIDEKEKIEEFVCEIANLKETILDVEDVAQATLYLASDESKYISGMNIVIDGGFSTTNVALRQGITMFRS</sequence>
<name>A0ABQ7WKK5_SOLTU</name>
<protein>
    <recommendedName>
        <fullName evidence="6">Short chain alcohol dehydrogenase</fullName>
    </recommendedName>
</protein>
<dbReference type="Pfam" id="PF13561">
    <property type="entry name" value="adh_short_C2"/>
    <property type="match status" value="1"/>
</dbReference>
<accession>A0ABQ7WKK5</accession>
<dbReference type="PRINTS" id="PR00080">
    <property type="entry name" value="SDRFAMILY"/>
</dbReference>
<gene>
    <name evidence="4" type="ORF">KY290_000050</name>
</gene>
<evidence type="ECO:0000313" key="4">
    <source>
        <dbReference type="EMBL" id="KAH0780452.1"/>
    </source>
</evidence>
<evidence type="ECO:0000256" key="3">
    <source>
        <dbReference type="RuleBase" id="RU000363"/>
    </source>
</evidence>
<evidence type="ECO:0000256" key="2">
    <source>
        <dbReference type="ARBA" id="ARBA00023002"/>
    </source>
</evidence>
<proteinExistence type="inferred from homology"/>
<evidence type="ECO:0008006" key="6">
    <source>
        <dbReference type="Google" id="ProtNLM"/>
    </source>
</evidence>
<keyword evidence="5" id="KW-1185">Reference proteome</keyword>
<dbReference type="PANTHER" id="PTHR43180:SF78">
    <property type="entry name" value="SHORT CHAIN ALCOHOL DEHYDROGENASE"/>
    <property type="match status" value="1"/>
</dbReference>
<reference evidence="4 5" key="1">
    <citation type="journal article" date="2021" name="bioRxiv">
        <title>Chromosome-scale and haplotype-resolved genome assembly of a tetraploid potato cultivar.</title>
        <authorList>
            <person name="Sun H."/>
            <person name="Jiao W.-B."/>
            <person name="Krause K."/>
            <person name="Campoy J.A."/>
            <person name="Goel M."/>
            <person name="Folz-Donahue K."/>
            <person name="Kukat C."/>
            <person name="Huettel B."/>
            <person name="Schneeberger K."/>
        </authorList>
    </citation>
    <scope>NUCLEOTIDE SEQUENCE [LARGE SCALE GENOMIC DNA]</scope>
    <source>
        <strain evidence="4">SolTubOtavaFocal</strain>
        <tissue evidence="4">Leaves</tissue>
    </source>
</reference>